<dbReference type="EMBL" id="OU895877">
    <property type="protein sequence ID" value="CAG9797151.1"/>
    <property type="molecule type" value="Genomic_DNA"/>
</dbReference>
<evidence type="ECO:0000313" key="2">
    <source>
        <dbReference type="EMBL" id="CAG9797151.1"/>
    </source>
</evidence>
<evidence type="ECO:0000313" key="3">
    <source>
        <dbReference type="Proteomes" id="UP001153620"/>
    </source>
</evidence>
<sequence>MPNGNNIHNKGTNSQGNEYTAYENGKYRYTNPRAEGQAPTRYFNDGKGHSFYRQPGPDGYSFHENANQGFRDYKPNNPKK</sequence>
<proteinExistence type="predicted"/>
<evidence type="ECO:0000256" key="1">
    <source>
        <dbReference type="SAM" id="MobiDB-lite"/>
    </source>
</evidence>
<dbReference type="AlphaFoldDB" id="A0A9N9WMR1"/>
<accession>A0A9N9WMR1</accession>
<feature type="compositionally biased region" description="Polar residues" evidence="1">
    <location>
        <begin position="1"/>
        <end position="18"/>
    </location>
</feature>
<dbReference type="Proteomes" id="UP001153620">
    <property type="component" value="Chromosome 1"/>
</dbReference>
<reference evidence="2" key="1">
    <citation type="submission" date="2022-01" db="EMBL/GenBank/DDBJ databases">
        <authorList>
            <person name="King R."/>
        </authorList>
    </citation>
    <scope>NUCLEOTIDE SEQUENCE</scope>
</reference>
<reference evidence="2" key="2">
    <citation type="submission" date="2022-10" db="EMBL/GenBank/DDBJ databases">
        <authorList>
            <consortium name="ENA_rothamsted_submissions"/>
            <consortium name="culmorum"/>
            <person name="King R."/>
        </authorList>
    </citation>
    <scope>NUCLEOTIDE SEQUENCE</scope>
</reference>
<keyword evidence="3" id="KW-1185">Reference proteome</keyword>
<protein>
    <submittedName>
        <fullName evidence="2">Uncharacterized protein</fullName>
    </submittedName>
</protein>
<name>A0A9N9WMR1_9DIPT</name>
<feature type="region of interest" description="Disordered" evidence="1">
    <location>
        <begin position="1"/>
        <end position="80"/>
    </location>
</feature>
<gene>
    <name evidence="2" type="ORF">CHIRRI_LOCUS151</name>
</gene>
<organism evidence="2 3">
    <name type="scientific">Chironomus riparius</name>
    <dbReference type="NCBI Taxonomy" id="315576"/>
    <lineage>
        <taxon>Eukaryota</taxon>
        <taxon>Metazoa</taxon>
        <taxon>Ecdysozoa</taxon>
        <taxon>Arthropoda</taxon>
        <taxon>Hexapoda</taxon>
        <taxon>Insecta</taxon>
        <taxon>Pterygota</taxon>
        <taxon>Neoptera</taxon>
        <taxon>Endopterygota</taxon>
        <taxon>Diptera</taxon>
        <taxon>Nematocera</taxon>
        <taxon>Chironomoidea</taxon>
        <taxon>Chironomidae</taxon>
        <taxon>Chironominae</taxon>
        <taxon>Chironomus</taxon>
    </lineage>
</organism>
<dbReference type="OrthoDB" id="5415522at2759"/>